<evidence type="ECO:0000313" key="3">
    <source>
        <dbReference type="Proteomes" id="UP000013827"/>
    </source>
</evidence>
<keyword evidence="1" id="KW-0732">Signal</keyword>
<sequence>MLHALPLALLAFAPHVTQLRTPPNCRGGDRLPTQLPSRRISATVASAAASVAAEETAATASPEQNNPIFLDESAALAAAGFALQPPELIQLAKRFLVSKGGFGADAELLGDDFAFVGPVVGPLSKEEFLKAIGSVDVQKGFPDFSPQFYGFQVDPLEGNRVWYVARGRGTNTGPFPPFAPVPTGRSLVNPPQACSLTFDDKGLVTKYTIGVVMDRQVGNTGGLGGLYGILYAIGRPLPFPEAQPWQMSKRYRLFQGVGSLVGALAGRK</sequence>
<keyword evidence="3" id="KW-1185">Reference proteome</keyword>
<reference evidence="2" key="2">
    <citation type="submission" date="2024-10" db="UniProtKB">
        <authorList>
            <consortium name="EnsemblProtists"/>
        </authorList>
    </citation>
    <scope>IDENTIFICATION</scope>
</reference>
<evidence type="ECO:0000313" key="2">
    <source>
        <dbReference type="EnsemblProtists" id="EOD26805"/>
    </source>
</evidence>
<dbReference type="Proteomes" id="UP000013827">
    <property type="component" value="Unassembled WGS sequence"/>
</dbReference>
<dbReference type="GeneID" id="17272351"/>
<name>A0A0D3JTH0_EMIH1</name>
<dbReference type="HOGENOM" id="CLU_086176_1_0_1"/>
<dbReference type="Gene3D" id="3.10.450.50">
    <property type="match status" value="1"/>
</dbReference>
<dbReference type="PaxDb" id="2903-EOD26805"/>
<dbReference type="RefSeq" id="XP_005779234.1">
    <property type="nucleotide sequence ID" value="XM_005779177.1"/>
</dbReference>
<dbReference type="SUPFAM" id="SSF54427">
    <property type="entry name" value="NTF2-like"/>
    <property type="match status" value="1"/>
</dbReference>
<accession>A0A0D3JTH0</accession>
<feature type="signal peptide" evidence="1">
    <location>
        <begin position="1"/>
        <end position="18"/>
    </location>
</feature>
<dbReference type="InterPro" id="IPR032710">
    <property type="entry name" value="NTF2-like_dom_sf"/>
</dbReference>
<organism evidence="2 3">
    <name type="scientific">Emiliania huxleyi (strain CCMP1516)</name>
    <dbReference type="NCBI Taxonomy" id="280463"/>
    <lineage>
        <taxon>Eukaryota</taxon>
        <taxon>Haptista</taxon>
        <taxon>Haptophyta</taxon>
        <taxon>Prymnesiophyceae</taxon>
        <taxon>Isochrysidales</taxon>
        <taxon>Noelaerhabdaceae</taxon>
        <taxon>Emiliania</taxon>
    </lineage>
</organism>
<dbReference type="AlphaFoldDB" id="A0A0D3JTH0"/>
<evidence type="ECO:0000256" key="1">
    <source>
        <dbReference type="SAM" id="SignalP"/>
    </source>
</evidence>
<dbReference type="eggNOG" id="ENOG502S2PD">
    <property type="taxonomic scope" value="Eukaryota"/>
</dbReference>
<dbReference type="KEGG" id="ehx:EMIHUDRAFT_236487"/>
<proteinExistence type="predicted"/>
<feature type="chain" id="PRO_5044291557" evidence="1">
    <location>
        <begin position="19"/>
        <end position="268"/>
    </location>
</feature>
<protein>
    <submittedName>
        <fullName evidence="2">Uncharacterized protein</fullName>
    </submittedName>
</protein>
<dbReference type="OMA" id="PEARPWK"/>
<dbReference type="EnsemblProtists" id="EOD26805">
    <property type="protein sequence ID" value="EOD26805"/>
    <property type="gene ID" value="EMIHUDRAFT_236487"/>
</dbReference>
<reference evidence="3" key="1">
    <citation type="journal article" date="2013" name="Nature">
        <title>Pan genome of the phytoplankton Emiliania underpins its global distribution.</title>
        <authorList>
            <person name="Read B.A."/>
            <person name="Kegel J."/>
            <person name="Klute M.J."/>
            <person name="Kuo A."/>
            <person name="Lefebvre S.C."/>
            <person name="Maumus F."/>
            <person name="Mayer C."/>
            <person name="Miller J."/>
            <person name="Monier A."/>
            <person name="Salamov A."/>
            <person name="Young J."/>
            <person name="Aguilar M."/>
            <person name="Claverie J.M."/>
            <person name="Frickenhaus S."/>
            <person name="Gonzalez K."/>
            <person name="Herman E.K."/>
            <person name="Lin Y.C."/>
            <person name="Napier J."/>
            <person name="Ogata H."/>
            <person name="Sarno A.F."/>
            <person name="Shmutz J."/>
            <person name="Schroeder D."/>
            <person name="de Vargas C."/>
            <person name="Verret F."/>
            <person name="von Dassow P."/>
            <person name="Valentin K."/>
            <person name="Van de Peer Y."/>
            <person name="Wheeler G."/>
            <person name="Dacks J.B."/>
            <person name="Delwiche C.F."/>
            <person name="Dyhrman S.T."/>
            <person name="Glockner G."/>
            <person name="John U."/>
            <person name="Richards T."/>
            <person name="Worden A.Z."/>
            <person name="Zhang X."/>
            <person name="Grigoriev I.V."/>
            <person name="Allen A.E."/>
            <person name="Bidle K."/>
            <person name="Borodovsky M."/>
            <person name="Bowler C."/>
            <person name="Brownlee C."/>
            <person name="Cock J.M."/>
            <person name="Elias M."/>
            <person name="Gladyshev V.N."/>
            <person name="Groth M."/>
            <person name="Guda C."/>
            <person name="Hadaegh A."/>
            <person name="Iglesias-Rodriguez M.D."/>
            <person name="Jenkins J."/>
            <person name="Jones B.M."/>
            <person name="Lawson T."/>
            <person name="Leese F."/>
            <person name="Lindquist E."/>
            <person name="Lobanov A."/>
            <person name="Lomsadze A."/>
            <person name="Malik S.B."/>
            <person name="Marsh M.E."/>
            <person name="Mackinder L."/>
            <person name="Mock T."/>
            <person name="Mueller-Roeber B."/>
            <person name="Pagarete A."/>
            <person name="Parker M."/>
            <person name="Probert I."/>
            <person name="Quesneville H."/>
            <person name="Raines C."/>
            <person name="Rensing S.A."/>
            <person name="Riano-Pachon D.M."/>
            <person name="Richier S."/>
            <person name="Rokitta S."/>
            <person name="Shiraiwa Y."/>
            <person name="Soanes D.M."/>
            <person name="van der Giezen M."/>
            <person name="Wahlund T.M."/>
            <person name="Williams B."/>
            <person name="Wilson W."/>
            <person name="Wolfe G."/>
            <person name="Wurch L.L."/>
        </authorList>
    </citation>
    <scope>NUCLEOTIDE SEQUENCE</scope>
</reference>